<dbReference type="Gene3D" id="3.60.20.10">
    <property type="entry name" value="Glutamine Phosphoribosylpyrophosphate, subunit 1, domain 1"/>
    <property type="match status" value="1"/>
</dbReference>
<dbReference type="InterPro" id="IPR029055">
    <property type="entry name" value="Ntn_hydrolases_N"/>
</dbReference>
<dbReference type="GO" id="GO:0046872">
    <property type="term" value="F:metal ion binding"/>
    <property type="evidence" value="ECO:0007669"/>
    <property type="project" value="UniProtKB-KW"/>
</dbReference>
<dbReference type="Pfam" id="PF01804">
    <property type="entry name" value="Penicil_amidase"/>
    <property type="match status" value="1"/>
</dbReference>
<dbReference type="Gene3D" id="2.30.120.10">
    <property type="match status" value="1"/>
</dbReference>
<dbReference type="SUPFAM" id="SSF56235">
    <property type="entry name" value="N-terminal nucleophile aminohydrolases (Ntn hydrolases)"/>
    <property type="match status" value="1"/>
</dbReference>
<dbReference type="InterPro" id="IPR043147">
    <property type="entry name" value="Penicillin_amidase_A-knob"/>
</dbReference>
<proteinExistence type="inferred from homology"/>
<feature type="binding site" evidence="5">
    <location>
        <position position="309"/>
    </location>
    <ligand>
        <name>Ca(2+)</name>
        <dbReference type="ChEBI" id="CHEBI:29108"/>
    </ligand>
</feature>
<dbReference type="EMBL" id="PXYV01000076">
    <property type="protein sequence ID" value="PSR20218.1"/>
    <property type="molecule type" value="Genomic_DNA"/>
</dbReference>
<evidence type="ECO:0008006" key="8">
    <source>
        <dbReference type="Google" id="ProtNLM"/>
    </source>
</evidence>
<sequence>MERSRRSMNEETTWRLAQFGWTRRLLGLLGLVRNEMPILDHLSLEGLERPVDIHWNAQDIPSIEAQSIEDAIFAQGYLHGRMRAFQMDLFRRMPAGELAEILGPAALANDTFMRRLNLAHWAHVCIQASSPRTQTLLQQYADGINQALSHSPQAPEHRMLKVRMRPWTVVDSALVAYSLAWPLNIIWHYKWAYDRYSQNPAVRSWLFDPLPNLPDRTIIPNTGQPGQWGIGGNGIGSNNWVVNGTRTKSGDPLLANDPHLAPLLPSIWYQIALKGGDLDARGVSLPGVPAIIIGQNRRIAWGVTNVDPDCQDLYRITMQDDSHYLLDGALQTIAVREEVIHVRGRADLTLVAEDTHAGPVIHREPDGSRIALGWTGFSPVTSMDTIVNLDLASSWNDFTRALKSWTIPAQNFVYADVDGHIGYVLAGSIPTRESGPIFGCADGNTRGSLWTGTIAWESMPRLLDPDCGYIVTANNAPVGDRYVPQWVSHNSPGSRAERIAALIDETSKHSLESFARIELDTLSVPLLHLNQKLLADPALPPQWHSQLANFDGHVTAEIVAPTLLYLWAMEVVPADVRDALAQPFFFDVSPQAPGTHPFPENFWALMGERLIPAVSAQFDTLDRTPAYHQAEHRGRQFFGDPMDNWVWGRAHQMVLFHPFIQSKLARPVFGRRSIAVAGDFFTPKQAAFAVDPNLPWPRSVAYLPSYRQILMPGRPDESKFVHLTGQSGHPLSAHYDDLITPYQNGQLFTWGERVRTTQVTPIHHSSV</sequence>
<keyword evidence="5" id="KW-0106">Calcium</keyword>
<feature type="binding site" evidence="5">
    <location>
        <position position="312"/>
    </location>
    <ligand>
        <name>Ca(2+)</name>
        <dbReference type="ChEBI" id="CHEBI:29108"/>
    </ligand>
</feature>
<dbReference type="Gene3D" id="1.10.439.10">
    <property type="entry name" value="Penicillin Amidohydrolase, domain 1"/>
    <property type="match status" value="1"/>
</dbReference>
<evidence type="ECO:0000256" key="1">
    <source>
        <dbReference type="ARBA" id="ARBA00006586"/>
    </source>
</evidence>
<dbReference type="PANTHER" id="PTHR34218">
    <property type="entry name" value="PEPTIDASE S45 PENICILLIN AMIDASE"/>
    <property type="match status" value="1"/>
</dbReference>
<evidence type="ECO:0000313" key="6">
    <source>
        <dbReference type="EMBL" id="PSR20218.1"/>
    </source>
</evidence>
<keyword evidence="2" id="KW-0378">Hydrolase</keyword>
<dbReference type="InterPro" id="IPR023343">
    <property type="entry name" value="Penicillin_amidase_dom1"/>
</dbReference>
<dbReference type="InterPro" id="IPR014395">
    <property type="entry name" value="Pen/GL7ACA/AHL_acylase"/>
</dbReference>
<dbReference type="InterPro" id="IPR002692">
    <property type="entry name" value="S45"/>
</dbReference>
<evidence type="ECO:0000256" key="2">
    <source>
        <dbReference type="ARBA" id="ARBA00022801"/>
    </source>
</evidence>
<dbReference type="PIRSF" id="PIRSF001227">
    <property type="entry name" value="Pen_acylase"/>
    <property type="match status" value="1"/>
</dbReference>
<dbReference type="Proteomes" id="UP000241848">
    <property type="component" value="Unassembled WGS sequence"/>
</dbReference>
<dbReference type="GO" id="GO:0016811">
    <property type="term" value="F:hydrolase activity, acting on carbon-nitrogen (but not peptide) bonds, in linear amides"/>
    <property type="evidence" value="ECO:0007669"/>
    <property type="project" value="InterPro"/>
</dbReference>
<dbReference type="AlphaFoldDB" id="A0A2T2WDA2"/>
<feature type="active site" description="Nucleophile" evidence="4">
    <location>
        <position position="237"/>
    </location>
</feature>
<dbReference type="GO" id="GO:0017000">
    <property type="term" value="P:antibiotic biosynthetic process"/>
    <property type="evidence" value="ECO:0007669"/>
    <property type="project" value="InterPro"/>
</dbReference>
<dbReference type="Gene3D" id="1.10.1400.10">
    <property type="match status" value="1"/>
</dbReference>
<evidence type="ECO:0000256" key="3">
    <source>
        <dbReference type="ARBA" id="ARBA00023145"/>
    </source>
</evidence>
<reference evidence="6 7" key="1">
    <citation type="journal article" date="2014" name="BMC Genomics">
        <title>Comparison of environmental and isolate Sulfobacillus genomes reveals diverse carbon, sulfur, nitrogen, and hydrogen metabolisms.</title>
        <authorList>
            <person name="Justice N.B."/>
            <person name="Norman A."/>
            <person name="Brown C.T."/>
            <person name="Singh A."/>
            <person name="Thomas B.C."/>
            <person name="Banfield J.F."/>
        </authorList>
    </citation>
    <scope>NUCLEOTIDE SEQUENCE [LARGE SCALE GENOMIC DNA]</scope>
    <source>
        <strain evidence="6">AMDSBA3</strain>
    </source>
</reference>
<dbReference type="CDD" id="cd03747">
    <property type="entry name" value="Ntn_PGA_like"/>
    <property type="match status" value="1"/>
</dbReference>
<evidence type="ECO:0000256" key="4">
    <source>
        <dbReference type="PIRSR" id="PIRSR001227-1"/>
    </source>
</evidence>
<dbReference type="InterPro" id="IPR043146">
    <property type="entry name" value="Penicillin_amidase_N_B-knob"/>
</dbReference>
<gene>
    <name evidence="6" type="ORF">C7B45_15920</name>
</gene>
<keyword evidence="5" id="KW-0479">Metal-binding</keyword>
<comment type="similarity">
    <text evidence="1">Belongs to the peptidase S45 family.</text>
</comment>
<comment type="cofactor">
    <cofactor evidence="5">
        <name>Ca(2+)</name>
        <dbReference type="ChEBI" id="CHEBI:29108"/>
    </cofactor>
    <text evidence="5">Binds 1 Ca(2+) ion per dimer.</text>
</comment>
<dbReference type="PANTHER" id="PTHR34218:SF4">
    <property type="entry name" value="ACYL-HOMOSERINE LACTONE ACYLASE QUIP"/>
    <property type="match status" value="1"/>
</dbReference>
<accession>A0A2T2WDA2</accession>
<name>A0A2T2WDA2_9FIRM</name>
<evidence type="ECO:0000256" key="5">
    <source>
        <dbReference type="PIRSR" id="PIRSR001227-2"/>
    </source>
</evidence>
<keyword evidence="3" id="KW-0865">Zymogen</keyword>
<comment type="caution">
    <text evidence="6">The sequence shown here is derived from an EMBL/GenBank/DDBJ whole genome shotgun (WGS) entry which is preliminary data.</text>
</comment>
<evidence type="ECO:0000313" key="7">
    <source>
        <dbReference type="Proteomes" id="UP000241848"/>
    </source>
</evidence>
<organism evidence="6 7">
    <name type="scientific">Sulfobacillus acidophilus</name>
    <dbReference type="NCBI Taxonomy" id="53633"/>
    <lineage>
        <taxon>Bacteria</taxon>
        <taxon>Bacillati</taxon>
        <taxon>Bacillota</taxon>
        <taxon>Clostridia</taxon>
        <taxon>Eubacteriales</taxon>
        <taxon>Clostridiales Family XVII. Incertae Sedis</taxon>
        <taxon>Sulfobacillus</taxon>
    </lineage>
</organism>
<protein>
    <recommendedName>
        <fullName evidence="8">Penicillin acylase family protein</fullName>
    </recommendedName>
</protein>